<evidence type="ECO:0000313" key="2">
    <source>
        <dbReference type="EMBL" id="MCF0041181.1"/>
    </source>
</evidence>
<proteinExistence type="predicted"/>
<accession>A0A9X1T9Z9</accession>
<comment type="caution">
    <text evidence="2">The sequence shown here is derived from an EMBL/GenBank/DDBJ whole genome shotgun (WGS) entry which is preliminary data.</text>
</comment>
<evidence type="ECO:0000256" key="1">
    <source>
        <dbReference type="SAM" id="MobiDB-lite"/>
    </source>
</evidence>
<reference evidence="2" key="1">
    <citation type="submission" date="2021-12" db="EMBL/GenBank/DDBJ databases">
        <title>Novel species in genus Dyadobacter.</title>
        <authorList>
            <person name="Ma C."/>
        </authorList>
    </citation>
    <scope>NUCLEOTIDE SEQUENCE</scope>
    <source>
        <strain evidence="2">CY399</strain>
    </source>
</reference>
<gene>
    <name evidence="2" type="ORF">LXM24_13855</name>
</gene>
<evidence type="ECO:0000313" key="3">
    <source>
        <dbReference type="Proteomes" id="UP001139700"/>
    </source>
</evidence>
<sequence length="70" mass="8212">MVNFDIYTRRSIMKDVIIAKKSEPKGTRLEERMEMSKSGPKNASPLSRKAQEMKIFLERNPVPKEFLKQK</sequence>
<feature type="region of interest" description="Disordered" evidence="1">
    <location>
        <begin position="27"/>
        <end position="48"/>
    </location>
</feature>
<dbReference type="AlphaFoldDB" id="A0A9X1T9Z9"/>
<protein>
    <submittedName>
        <fullName evidence="2">Uncharacterized protein</fullName>
    </submittedName>
</protein>
<dbReference type="EMBL" id="JAJTTA010000002">
    <property type="protein sequence ID" value="MCF0041181.1"/>
    <property type="molecule type" value="Genomic_DNA"/>
</dbReference>
<keyword evidence="3" id="KW-1185">Reference proteome</keyword>
<dbReference type="Proteomes" id="UP001139700">
    <property type="component" value="Unassembled WGS sequence"/>
</dbReference>
<organism evidence="2 3">
    <name type="scientific">Dyadobacter fanqingshengii</name>
    <dbReference type="NCBI Taxonomy" id="2906443"/>
    <lineage>
        <taxon>Bacteria</taxon>
        <taxon>Pseudomonadati</taxon>
        <taxon>Bacteroidota</taxon>
        <taxon>Cytophagia</taxon>
        <taxon>Cytophagales</taxon>
        <taxon>Spirosomataceae</taxon>
        <taxon>Dyadobacter</taxon>
    </lineage>
</organism>
<name>A0A9X1T9Z9_9BACT</name>
<dbReference type="RefSeq" id="WP_234613743.1">
    <property type="nucleotide sequence ID" value="NZ_CP098806.1"/>
</dbReference>